<evidence type="ECO:0000313" key="1">
    <source>
        <dbReference type="EMBL" id="AEM88921.1"/>
    </source>
</evidence>
<organism evidence="1 2">
    <name type="scientific">Streptomyces violaceusniger (strain Tu 4113)</name>
    <dbReference type="NCBI Taxonomy" id="653045"/>
    <lineage>
        <taxon>Bacteria</taxon>
        <taxon>Bacillati</taxon>
        <taxon>Actinomycetota</taxon>
        <taxon>Actinomycetes</taxon>
        <taxon>Kitasatosporales</taxon>
        <taxon>Streptomycetaceae</taxon>
        <taxon>Streptomyces</taxon>
        <taxon>Streptomyces violaceusniger group</taxon>
    </lineage>
</organism>
<name>G2PHX0_STRV4</name>
<accession>G2PHX0</accession>
<proteinExistence type="predicted"/>
<geneLocation type="plasmid" evidence="1 2">
    <name>pSTRVI02</name>
</geneLocation>
<protein>
    <submittedName>
        <fullName evidence="1">Uncharacterized protein</fullName>
    </submittedName>
</protein>
<gene>
    <name evidence="1" type="ORF">Strvi_0146</name>
</gene>
<dbReference type="RefSeq" id="WP_014043856.1">
    <property type="nucleotide sequence ID" value="NC_015952.1"/>
</dbReference>
<sequence>MTHSEPDSSLPGDESTPGLEFFTRVTGVTGTVSVALSVHGETFRGVAKADLDPDDIGSGFARLTGTAARMLNSSAGGQFEELFAGLEEELREAAAKAENPGNENE</sequence>
<evidence type="ECO:0000313" key="2">
    <source>
        <dbReference type="Proteomes" id="UP000008703"/>
    </source>
</evidence>
<keyword evidence="2" id="KW-1185">Reference proteome</keyword>
<dbReference type="AlphaFoldDB" id="G2PHX0"/>
<reference evidence="1" key="1">
    <citation type="submission" date="2011-08" db="EMBL/GenBank/DDBJ databases">
        <title>Complete sequence of plasmid 2 of Streptomyces violaceusniger Tu 4113.</title>
        <authorList>
            <consortium name="US DOE Joint Genome Institute"/>
            <person name="Lucas S."/>
            <person name="Han J."/>
            <person name="Lapidus A."/>
            <person name="Cheng J.-F."/>
            <person name="Goodwin L."/>
            <person name="Pitluck S."/>
            <person name="Peters L."/>
            <person name="Ivanova N."/>
            <person name="Daligault H."/>
            <person name="Detter J.C."/>
            <person name="Han C."/>
            <person name="Tapia R."/>
            <person name="Land M."/>
            <person name="Hauser L."/>
            <person name="Kyrpides N."/>
            <person name="Ivanova N."/>
            <person name="Pagani I."/>
            <person name="Hagen A."/>
            <person name="Katz L."/>
            <person name="Fiedler H.-P."/>
            <person name="Keasling J."/>
            <person name="Fortman J."/>
            <person name="Woyke T."/>
        </authorList>
    </citation>
    <scope>NUCLEOTIDE SEQUENCE [LARGE SCALE GENOMIC DNA]</scope>
    <source>
        <strain evidence="1">Tu 4113</strain>
        <plasmid evidence="1">pSTRVI02</plasmid>
    </source>
</reference>
<dbReference type="HOGENOM" id="CLU_2235162_0_0_11"/>
<keyword evidence="1" id="KW-0614">Plasmid</keyword>
<dbReference type="EMBL" id="CP002996">
    <property type="protein sequence ID" value="AEM88921.1"/>
    <property type="molecule type" value="Genomic_DNA"/>
</dbReference>
<dbReference type="Proteomes" id="UP000008703">
    <property type="component" value="Plasmid pSTRVI02"/>
</dbReference>
<dbReference type="KEGG" id="svl:Strvi_0146"/>